<name>A0A381RDP5_9ZZZZ</name>
<dbReference type="EMBL" id="UINC01001841">
    <property type="protein sequence ID" value="SUZ89790.1"/>
    <property type="molecule type" value="Genomic_DNA"/>
</dbReference>
<accession>A0A381RDP5</accession>
<dbReference type="Pfam" id="PF13279">
    <property type="entry name" value="4HBT_2"/>
    <property type="match status" value="1"/>
</dbReference>
<sequence>MAASPEPLRIWRTVVPAEWIDYNGHLNEGFYGVAFGDASDALLDRLGFSPDYREAHGTFYTVETRIRFLREVEEGSEIHTETFLLGADEKRLHAHHALFSGEDPDPVATQETMMLHVTDGPDGPTVAPMAEPVLGRALSLAAAHSSTPFGDHVGRGVRTLG</sequence>
<evidence type="ECO:0000313" key="1">
    <source>
        <dbReference type="EMBL" id="SUZ89790.1"/>
    </source>
</evidence>
<dbReference type="CDD" id="cd00586">
    <property type="entry name" value="4HBT"/>
    <property type="match status" value="1"/>
</dbReference>
<organism evidence="1">
    <name type="scientific">marine metagenome</name>
    <dbReference type="NCBI Taxonomy" id="408172"/>
    <lineage>
        <taxon>unclassified sequences</taxon>
        <taxon>metagenomes</taxon>
        <taxon>ecological metagenomes</taxon>
    </lineage>
</organism>
<evidence type="ECO:0008006" key="2">
    <source>
        <dbReference type="Google" id="ProtNLM"/>
    </source>
</evidence>
<dbReference type="Gene3D" id="3.10.129.10">
    <property type="entry name" value="Hotdog Thioesterase"/>
    <property type="match status" value="1"/>
</dbReference>
<reference evidence="1" key="1">
    <citation type="submission" date="2018-05" db="EMBL/GenBank/DDBJ databases">
        <authorList>
            <person name="Lanie J.A."/>
            <person name="Ng W.-L."/>
            <person name="Kazmierczak K.M."/>
            <person name="Andrzejewski T.M."/>
            <person name="Davidsen T.M."/>
            <person name="Wayne K.J."/>
            <person name="Tettelin H."/>
            <person name="Glass J.I."/>
            <person name="Rusch D."/>
            <person name="Podicherti R."/>
            <person name="Tsui H.-C.T."/>
            <person name="Winkler M.E."/>
        </authorList>
    </citation>
    <scope>NUCLEOTIDE SEQUENCE</scope>
</reference>
<gene>
    <name evidence="1" type="ORF">METZ01_LOCUS42644</name>
</gene>
<proteinExistence type="predicted"/>
<protein>
    <recommendedName>
        <fullName evidence="2">Thioesterase domain-containing protein</fullName>
    </recommendedName>
</protein>
<dbReference type="SUPFAM" id="SSF54637">
    <property type="entry name" value="Thioesterase/thiol ester dehydrase-isomerase"/>
    <property type="match status" value="1"/>
</dbReference>
<dbReference type="InterPro" id="IPR029069">
    <property type="entry name" value="HotDog_dom_sf"/>
</dbReference>
<dbReference type="AlphaFoldDB" id="A0A381RDP5"/>